<reference evidence="21 22" key="1">
    <citation type="submission" date="2018-07" db="EMBL/GenBank/DDBJ databases">
        <title>Crenobacter cavernae sp. nov., isolated from a karst cave.</title>
        <authorList>
            <person name="Zhu H."/>
        </authorList>
    </citation>
    <scope>NUCLEOTIDE SEQUENCE [LARGE SCALE GENOMIC DNA]</scope>
    <source>
        <strain evidence="21 22">K1W11S-77</strain>
    </source>
</reference>
<dbReference type="Gene3D" id="3.30.465.10">
    <property type="match status" value="1"/>
</dbReference>
<dbReference type="HAMAP" id="MF_00037">
    <property type="entry name" value="MurB"/>
    <property type="match status" value="1"/>
</dbReference>
<feature type="active site" evidence="19">
    <location>
        <position position="167"/>
    </location>
</feature>
<feature type="active site" evidence="19">
    <location>
        <position position="338"/>
    </location>
</feature>
<evidence type="ECO:0000256" key="11">
    <source>
        <dbReference type="ARBA" id="ARBA00022857"/>
    </source>
</evidence>
<comment type="catalytic activity">
    <reaction evidence="18 19">
        <text>UDP-N-acetyl-alpha-D-muramate + NADP(+) = UDP-N-acetyl-3-O-(1-carboxyvinyl)-alpha-D-glucosamine + NADPH + H(+)</text>
        <dbReference type="Rhea" id="RHEA:12248"/>
        <dbReference type="ChEBI" id="CHEBI:15378"/>
        <dbReference type="ChEBI" id="CHEBI:57783"/>
        <dbReference type="ChEBI" id="CHEBI:58349"/>
        <dbReference type="ChEBI" id="CHEBI:68483"/>
        <dbReference type="ChEBI" id="CHEBI:70757"/>
        <dbReference type="EC" id="1.3.1.98"/>
    </reaction>
</comment>
<evidence type="ECO:0000256" key="13">
    <source>
        <dbReference type="ARBA" id="ARBA00022984"/>
    </source>
</evidence>
<evidence type="ECO:0000259" key="20">
    <source>
        <dbReference type="PROSITE" id="PS51387"/>
    </source>
</evidence>
<name>A0A345Y9A9_9NEIS</name>
<dbReference type="GO" id="GO:0071949">
    <property type="term" value="F:FAD binding"/>
    <property type="evidence" value="ECO:0007669"/>
    <property type="project" value="InterPro"/>
</dbReference>
<dbReference type="RefSeq" id="WP_115434438.1">
    <property type="nucleotide sequence ID" value="NZ_CP031337.1"/>
</dbReference>
<dbReference type="KEGG" id="ccah:DWG20_14325"/>
<dbReference type="InterPro" id="IPR016166">
    <property type="entry name" value="FAD-bd_PCMH"/>
</dbReference>
<keyword evidence="8 19" id="KW-0132">Cell division</keyword>
<dbReference type="UniPathway" id="UPA00219"/>
<dbReference type="InterPro" id="IPR036318">
    <property type="entry name" value="FAD-bd_PCMH-like_sf"/>
</dbReference>
<evidence type="ECO:0000256" key="19">
    <source>
        <dbReference type="HAMAP-Rule" id="MF_00037"/>
    </source>
</evidence>
<proteinExistence type="inferred from homology"/>
<dbReference type="OrthoDB" id="9804753at2"/>
<keyword evidence="7 19" id="KW-0963">Cytoplasm</keyword>
<comment type="cofactor">
    <cofactor evidence="1 19">
        <name>FAD</name>
        <dbReference type="ChEBI" id="CHEBI:57692"/>
    </cofactor>
</comment>
<evidence type="ECO:0000256" key="3">
    <source>
        <dbReference type="ARBA" id="ARBA00004496"/>
    </source>
</evidence>
<evidence type="ECO:0000256" key="5">
    <source>
        <dbReference type="ARBA" id="ARBA00012518"/>
    </source>
</evidence>
<dbReference type="InterPro" id="IPR011601">
    <property type="entry name" value="MurB_C"/>
</dbReference>
<keyword evidence="15 19" id="KW-0131">Cell cycle</keyword>
<evidence type="ECO:0000256" key="10">
    <source>
        <dbReference type="ARBA" id="ARBA00022827"/>
    </source>
</evidence>
<evidence type="ECO:0000256" key="8">
    <source>
        <dbReference type="ARBA" id="ARBA00022618"/>
    </source>
</evidence>
<evidence type="ECO:0000256" key="9">
    <source>
        <dbReference type="ARBA" id="ARBA00022630"/>
    </source>
</evidence>
<protein>
    <recommendedName>
        <fullName evidence="6 19">UDP-N-acetylenolpyruvoylglucosamine reductase</fullName>
        <ecNumber evidence="5 19">1.3.1.98</ecNumber>
    </recommendedName>
    <alternativeName>
        <fullName evidence="17 19">UDP-N-acetylmuramate dehydrogenase</fullName>
    </alternativeName>
</protein>
<evidence type="ECO:0000256" key="14">
    <source>
        <dbReference type="ARBA" id="ARBA00023002"/>
    </source>
</evidence>
<feature type="active site" description="Proton donor" evidence="19">
    <location>
        <position position="242"/>
    </location>
</feature>
<evidence type="ECO:0000256" key="7">
    <source>
        <dbReference type="ARBA" id="ARBA00022490"/>
    </source>
</evidence>
<dbReference type="GO" id="GO:0008360">
    <property type="term" value="P:regulation of cell shape"/>
    <property type="evidence" value="ECO:0007669"/>
    <property type="project" value="UniProtKB-KW"/>
</dbReference>
<dbReference type="GO" id="GO:0051301">
    <property type="term" value="P:cell division"/>
    <property type="evidence" value="ECO:0007669"/>
    <property type="project" value="UniProtKB-KW"/>
</dbReference>
<dbReference type="InterPro" id="IPR003170">
    <property type="entry name" value="MurB"/>
</dbReference>
<dbReference type="InterPro" id="IPR006094">
    <property type="entry name" value="Oxid_FAD_bind_N"/>
</dbReference>
<dbReference type="SUPFAM" id="SSF56176">
    <property type="entry name" value="FAD-binding/transporter-associated domain-like"/>
    <property type="match status" value="1"/>
</dbReference>
<evidence type="ECO:0000256" key="17">
    <source>
        <dbReference type="ARBA" id="ARBA00031026"/>
    </source>
</evidence>
<dbReference type="EMBL" id="CP031337">
    <property type="protein sequence ID" value="AXK40511.1"/>
    <property type="molecule type" value="Genomic_DNA"/>
</dbReference>
<comment type="function">
    <text evidence="2 19">Cell wall formation.</text>
</comment>
<organism evidence="21 22">
    <name type="scientific">Crenobacter cavernae</name>
    <dbReference type="NCBI Taxonomy" id="2290923"/>
    <lineage>
        <taxon>Bacteria</taxon>
        <taxon>Pseudomonadati</taxon>
        <taxon>Pseudomonadota</taxon>
        <taxon>Betaproteobacteria</taxon>
        <taxon>Neisseriales</taxon>
        <taxon>Neisseriaceae</taxon>
        <taxon>Crenobacter</taxon>
    </lineage>
</organism>
<comment type="similarity">
    <text evidence="19">Belongs to the MurB family.</text>
</comment>
<evidence type="ECO:0000313" key="21">
    <source>
        <dbReference type="EMBL" id="AXK40511.1"/>
    </source>
</evidence>
<dbReference type="PANTHER" id="PTHR21071:SF4">
    <property type="entry name" value="UDP-N-ACETYLENOLPYRUVOYLGLUCOSAMINE REDUCTASE"/>
    <property type="match status" value="1"/>
</dbReference>
<dbReference type="NCBIfam" id="TIGR00179">
    <property type="entry name" value="murB"/>
    <property type="match status" value="1"/>
</dbReference>
<keyword evidence="13 19" id="KW-0573">Peptidoglycan synthesis</keyword>
<keyword evidence="9 19" id="KW-0285">Flavoprotein</keyword>
<keyword evidence="11 19" id="KW-0521">NADP</keyword>
<dbReference type="PROSITE" id="PS51387">
    <property type="entry name" value="FAD_PCMH"/>
    <property type="match status" value="1"/>
</dbReference>
<dbReference type="GO" id="GO:0008762">
    <property type="term" value="F:UDP-N-acetylmuramate dehydrogenase activity"/>
    <property type="evidence" value="ECO:0007669"/>
    <property type="project" value="UniProtKB-UniRule"/>
</dbReference>
<keyword evidence="14 19" id="KW-0560">Oxidoreductase</keyword>
<dbReference type="GO" id="GO:0071555">
    <property type="term" value="P:cell wall organization"/>
    <property type="evidence" value="ECO:0007669"/>
    <property type="project" value="UniProtKB-KW"/>
</dbReference>
<evidence type="ECO:0000256" key="4">
    <source>
        <dbReference type="ARBA" id="ARBA00004752"/>
    </source>
</evidence>
<dbReference type="AlphaFoldDB" id="A0A345Y9A9"/>
<evidence type="ECO:0000256" key="15">
    <source>
        <dbReference type="ARBA" id="ARBA00023306"/>
    </source>
</evidence>
<dbReference type="GO" id="GO:0009252">
    <property type="term" value="P:peptidoglycan biosynthetic process"/>
    <property type="evidence" value="ECO:0007669"/>
    <property type="project" value="UniProtKB-UniRule"/>
</dbReference>
<evidence type="ECO:0000256" key="6">
    <source>
        <dbReference type="ARBA" id="ARBA00015188"/>
    </source>
</evidence>
<evidence type="ECO:0000313" key="22">
    <source>
        <dbReference type="Proteomes" id="UP000254537"/>
    </source>
</evidence>
<dbReference type="NCBIfam" id="NF010478">
    <property type="entry name" value="PRK13903.1"/>
    <property type="match status" value="1"/>
</dbReference>
<comment type="subcellular location">
    <subcellularLocation>
        <location evidence="3 19">Cytoplasm</location>
    </subcellularLocation>
</comment>
<dbReference type="EC" id="1.3.1.98" evidence="5 19"/>
<dbReference type="Gene3D" id="3.30.43.10">
    <property type="entry name" value="Uridine Diphospho-n-acetylenolpyruvylglucosamine Reductase, domain 2"/>
    <property type="match status" value="1"/>
</dbReference>
<evidence type="ECO:0000256" key="18">
    <source>
        <dbReference type="ARBA" id="ARBA00048914"/>
    </source>
</evidence>
<dbReference type="Pfam" id="PF01565">
    <property type="entry name" value="FAD_binding_4"/>
    <property type="match status" value="1"/>
</dbReference>
<sequence>MSLTFHERVSLKPYNTFGIAVSARRFTTLHDLDDLPALLDCAPYREGPVLFLGGGSNLLFTRDYPGLVVKLELSGVRVLAEDETGVLVEAAAGEAWHPFVRLTLAEGWSGLENLSLIPGTVGAAPIQNIGAYGAEVKDTIEAVVCADLDNGGAEVVLGNADCRFAYRDSVFKREAAGRLLVTAVRFRLSKTPDVKTGYGDIAGELARMGIEGEPTPLNVSEAVIRIRSSKLPDPAELGNAGSFFKNPIVDATLAEQLVERFPAMPHYPAGEGRVKLAAGWLIDAAGLKGYREGDAAVHDRQALVLVNHGGASGVEIRALAQKVQDTVFERYGVALEPEPIVL</sequence>
<dbReference type="SUPFAM" id="SSF56194">
    <property type="entry name" value="Uridine diphospho-N-Acetylenolpyruvylglucosamine reductase, MurB, C-terminal domain"/>
    <property type="match status" value="1"/>
</dbReference>
<evidence type="ECO:0000256" key="16">
    <source>
        <dbReference type="ARBA" id="ARBA00023316"/>
    </source>
</evidence>
<keyword evidence="16 19" id="KW-0961">Cell wall biogenesis/degradation</keyword>
<feature type="domain" description="FAD-binding PCMH-type" evidence="20">
    <location>
        <begin position="18"/>
        <end position="191"/>
    </location>
</feature>
<comment type="pathway">
    <text evidence="4 19">Cell wall biogenesis; peptidoglycan biosynthesis.</text>
</comment>
<dbReference type="Gene3D" id="3.90.78.10">
    <property type="entry name" value="UDP-N-acetylenolpyruvoylglucosamine reductase, C-terminal domain"/>
    <property type="match status" value="1"/>
</dbReference>
<evidence type="ECO:0000256" key="12">
    <source>
        <dbReference type="ARBA" id="ARBA00022960"/>
    </source>
</evidence>
<dbReference type="NCBIfam" id="NF000755">
    <property type="entry name" value="PRK00046.1"/>
    <property type="match status" value="1"/>
</dbReference>
<dbReference type="Proteomes" id="UP000254537">
    <property type="component" value="Chromosome"/>
</dbReference>
<keyword evidence="12 19" id="KW-0133">Cell shape</keyword>
<dbReference type="InterPro" id="IPR016167">
    <property type="entry name" value="FAD-bd_PCMH_sub1"/>
</dbReference>
<dbReference type="Pfam" id="PF02873">
    <property type="entry name" value="MurB_C"/>
    <property type="match status" value="1"/>
</dbReference>
<accession>A0A345Y9A9</accession>
<dbReference type="InterPro" id="IPR036635">
    <property type="entry name" value="MurB_C_sf"/>
</dbReference>
<dbReference type="InterPro" id="IPR016169">
    <property type="entry name" value="FAD-bd_PCMH_sub2"/>
</dbReference>
<gene>
    <name evidence="19" type="primary">murB</name>
    <name evidence="21" type="ORF">DWG20_14325</name>
</gene>
<dbReference type="GO" id="GO:0005829">
    <property type="term" value="C:cytosol"/>
    <property type="evidence" value="ECO:0007669"/>
    <property type="project" value="TreeGrafter"/>
</dbReference>
<evidence type="ECO:0000256" key="2">
    <source>
        <dbReference type="ARBA" id="ARBA00003921"/>
    </source>
</evidence>
<keyword evidence="10 19" id="KW-0274">FAD</keyword>
<dbReference type="PANTHER" id="PTHR21071">
    <property type="entry name" value="UDP-N-ACETYLENOLPYRUVOYLGLUCOSAMINE REDUCTASE"/>
    <property type="match status" value="1"/>
</dbReference>
<evidence type="ECO:0000256" key="1">
    <source>
        <dbReference type="ARBA" id="ARBA00001974"/>
    </source>
</evidence>